<evidence type="ECO:0000259" key="2">
    <source>
        <dbReference type="Pfam" id="PF10145"/>
    </source>
</evidence>
<comment type="caution">
    <text evidence="3">The sequence shown here is derived from an EMBL/GenBank/DDBJ whole genome shotgun (WGS) entry which is preliminary data.</text>
</comment>
<gene>
    <name evidence="3" type="ORF">EDC18_102426</name>
</gene>
<evidence type="ECO:0000256" key="1">
    <source>
        <dbReference type="ARBA" id="ARBA00022612"/>
    </source>
</evidence>
<dbReference type="PANTHER" id="PTHR37813">
    <property type="entry name" value="FELS-2 PROPHAGE PROTEIN"/>
    <property type="match status" value="1"/>
</dbReference>
<proteinExistence type="predicted"/>
<evidence type="ECO:0000313" key="4">
    <source>
        <dbReference type="Proteomes" id="UP000294902"/>
    </source>
</evidence>
<organism evidence="3 4">
    <name type="scientific">Natranaerovirga pectinivora</name>
    <dbReference type="NCBI Taxonomy" id="682400"/>
    <lineage>
        <taxon>Bacteria</taxon>
        <taxon>Bacillati</taxon>
        <taxon>Bacillota</taxon>
        <taxon>Clostridia</taxon>
        <taxon>Lachnospirales</taxon>
        <taxon>Natranaerovirgaceae</taxon>
        <taxon>Natranaerovirga</taxon>
    </lineage>
</organism>
<dbReference type="InterPro" id="IPR010090">
    <property type="entry name" value="Phage_tape_meas"/>
</dbReference>
<accession>A0A4V2V0K5</accession>
<dbReference type="NCBIfam" id="TIGR01760">
    <property type="entry name" value="tape_meas_TP901"/>
    <property type="match status" value="2"/>
</dbReference>
<reference evidence="3 4" key="1">
    <citation type="submission" date="2019-03" db="EMBL/GenBank/DDBJ databases">
        <title>Genomic Encyclopedia of Type Strains, Phase IV (KMG-IV): sequencing the most valuable type-strain genomes for metagenomic binning, comparative biology and taxonomic classification.</title>
        <authorList>
            <person name="Goeker M."/>
        </authorList>
    </citation>
    <scope>NUCLEOTIDE SEQUENCE [LARGE SCALE GENOMIC DNA]</scope>
    <source>
        <strain evidence="3 4">DSM 24629</strain>
    </source>
</reference>
<dbReference type="Proteomes" id="UP000294902">
    <property type="component" value="Unassembled WGS sequence"/>
</dbReference>
<dbReference type="EMBL" id="SMAL01000002">
    <property type="protein sequence ID" value="TCT16407.1"/>
    <property type="molecule type" value="Genomic_DNA"/>
</dbReference>
<dbReference type="Pfam" id="PF10145">
    <property type="entry name" value="PhageMin_Tail"/>
    <property type="match status" value="1"/>
</dbReference>
<dbReference type="AlphaFoldDB" id="A0A4V2V0K5"/>
<dbReference type="RefSeq" id="WP_132250778.1">
    <property type="nucleotide sequence ID" value="NZ_SMAL01000002.1"/>
</dbReference>
<keyword evidence="1" id="KW-1188">Viral release from host cell</keyword>
<dbReference type="PANTHER" id="PTHR37813:SF1">
    <property type="entry name" value="FELS-2 PROPHAGE PROTEIN"/>
    <property type="match status" value="1"/>
</dbReference>
<name>A0A4V2V0K5_9FIRM</name>
<dbReference type="OrthoDB" id="1677957at2"/>
<evidence type="ECO:0000313" key="3">
    <source>
        <dbReference type="EMBL" id="TCT16407.1"/>
    </source>
</evidence>
<feature type="domain" description="Phage tail tape measure protein" evidence="2">
    <location>
        <begin position="91"/>
        <end position="244"/>
    </location>
</feature>
<sequence length="707" mass="77815">MATIELAKYVAPIDLDDSGLMKGLDRSDKQLNNKMGNLSKWLKISVAGGIAAVGTAIAGTVASGVKATNKLDEELSKFKATTGATADEVEAIRKLSQDLYKVNTDSMEDIVATSEALKQSMGLTVDEIGKYQQSYMDYAKVTGQANDKVVKDIAQVGRAWGLTAEESVGSLDMLKKSAQDFGTDLGSVQKALQDVAPSAKALGLNIEETNGFMNMMAKAGLDANQSISAFNNAARQVESPEEFRRMLKDIQAIEDPTERAQKAVELFGSRAGVAMSNVLDGTNDLDAFIVTMQEAEGTVNSASNAFDSNFNVQWDLAKKQVGGLVQELGEKFMPVVNDVLKWFIDSMPKIVGIIEKSIDFIGMILNPFIELIRFVISIFQDLELSTSDSFGGIRDTISGVIESITNIISIFIEMASAFWDKWGKDILEFTQRYFGLIKENIESVLNIIKGVFDFFTALFKGDWEGMGQALLNITKNIWKLIENTFKIAIESIKLVLKIAIDTFKTLAKAIMNGLWDGLKFVWNTTIQWFEDIFTNLFSWFRGLGSTFVQIGKDMFNSIWEGMKSIWTGLKNWVSNTISWLTDKLFFWRKSKSEIDSSQAEVNAKTTTNTTSGMSVPAYASGASLIKNDGLALIHKGEAVVPAYANPWNPSNKNGSLGGSKVEMNIDSLLTINGNVDESIMPQLERFGKKLKNEVFATINNNLKKKGF</sequence>
<keyword evidence="4" id="KW-1185">Reference proteome</keyword>
<protein>
    <submittedName>
        <fullName evidence="3">TP901 family phage tail tape measure protein</fullName>
    </submittedName>
</protein>